<dbReference type="GeneID" id="45699083"/>
<protein>
    <submittedName>
        <fullName evidence="2">Uncharacterized protein</fullName>
    </submittedName>
</protein>
<evidence type="ECO:0000256" key="1">
    <source>
        <dbReference type="SAM" id="MobiDB-lite"/>
    </source>
</evidence>
<dbReference type="Proteomes" id="UP000594892">
    <property type="component" value="Chromosome 2"/>
</dbReference>
<evidence type="ECO:0000313" key="3">
    <source>
        <dbReference type="EMBL" id="USS44842.1"/>
    </source>
</evidence>
<sequence length="205" mass="21286">MTAFAPVAPLLCTGRPARTSGRRGALPVGQETVAAVPARAPEAAGLGKAISQSMPGAFGVGRSGGPGPGHLLTSKADQGARLTEFDRYGPVSFLVYVFGSQQAMAGAHGLRHFGAAGAIRKTLCRDDESDENPSGGIYPRGLNLTRCSKPVRAGVVSRHAHTPAGSRSGWQSGLECKSTGERPSGRRIHRVRHLANPVTMVGRTA</sequence>
<dbReference type="Proteomes" id="UP001056386">
    <property type="component" value="Chromosome 1"/>
</dbReference>
<evidence type="ECO:0000313" key="2">
    <source>
        <dbReference type="EMBL" id="QPQ93748.1"/>
    </source>
</evidence>
<dbReference type="RefSeq" id="WP_127913957.1">
    <property type="nucleotide sequence ID" value="NZ_CP021074.1"/>
</dbReference>
<feature type="region of interest" description="Disordered" evidence="1">
    <location>
        <begin position="156"/>
        <end position="186"/>
    </location>
</feature>
<evidence type="ECO:0000313" key="5">
    <source>
        <dbReference type="Proteomes" id="UP001056386"/>
    </source>
</evidence>
<proteinExistence type="predicted"/>
<organism evidence="2 4">
    <name type="scientific">Burkholderia glumae</name>
    <name type="common">Pseudomonas glumae</name>
    <dbReference type="NCBI Taxonomy" id="337"/>
    <lineage>
        <taxon>Bacteria</taxon>
        <taxon>Pseudomonadati</taxon>
        <taxon>Pseudomonadota</taxon>
        <taxon>Betaproteobacteria</taxon>
        <taxon>Burkholderiales</taxon>
        <taxon>Burkholderiaceae</taxon>
        <taxon>Burkholderia</taxon>
    </lineage>
</organism>
<dbReference type="EMBL" id="CP099587">
    <property type="protein sequence ID" value="USS44842.1"/>
    <property type="molecule type" value="Genomic_DNA"/>
</dbReference>
<dbReference type="EMBL" id="CP065601">
    <property type="protein sequence ID" value="QPQ93748.1"/>
    <property type="molecule type" value="Genomic_DNA"/>
</dbReference>
<dbReference type="AlphaFoldDB" id="A0AAP9Y3F6"/>
<gene>
    <name evidence="2" type="ORF">I6H06_16175</name>
    <name evidence="3" type="ORF">NFI99_24825</name>
</gene>
<name>A0AAP9Y3F6_BURGL</name>
<reference evidence="2 4" key="1">
    <citation type="submission" date="2020-12" db="EMBL/GenBank/DDBJ databases">
        <title>FDA dAtabase for Regulatory Grade micrObial Sequences (FDA-ARGOS): Supporting development and validation of Infectious Disease Dx tests.</title>
        <authorList>
            <person name="Minogue T."/>
            <person name="Wolcott M."/>
            <person name="Wasieloski L."/>
            <person name="Aguilar W."/>
            <person name="Moore D."/>
            <person name="Jaissle J."/>
            <person name="Tallon L."/>
            <person name="Sadzewicz L."/>
            <person name="Zhao X."/>
            <person name="Boylan J."/>
            <person name="Ott S."/>
            <person name="Bowen H."/>
            <person name="Vavikolanu K."/>
            <person name="Mehta A."/>
            <person name="Aluvathingal J."/>
            <person name="Nadendla S."/>
            <person name="Yan Y."/>
            <person name="Sichtig H."/>
        </authorList>
    </citation>
    <scope>NUCLEOTIDE SEQUENCE [LARGE SCALE GENOMIC DNA]</scope>
    <source>
        <strain evidence="2 4">FDAARGOS_949</strain>
    </source>
</reference>
<evidence type="ECO:0000313" key="4">
    <source>
        <dbReference type="Proteomes" id="UP000594892"/>
    </source>
</evidence>
<accession>A0AAP9Y3F6</accession>
<reference evidence="3" key="2">
    <citation type="submission" date="2022-06" db="EMBL/GenBank/DDBJ databases">
        <title>Draft genome sequence of Burkholderia glumae strain GR20004 isolated from rice panicle showing bacterial panicle blight.</title>
        <authorList>
            <person name="Choi S.Y."/>
            <person name="Lee Y.H."/>
        </authorList>
    </citation>
    <scope>NUCLEOTIDE SEQUENCE</scope>
    <source>
        <strain evidence="3">GR20004</strain>
    </source>
</reference>
<keyword evidence="5" id="KW-1185">Reference proteome</keyword>